<dbReference type="GO" id="GO:0046872">
    <property type="term" value="F:metal ion binding"/>
    <property type="evidence" value="ECO:0007669"/>
    <property type="project" value="UniProtKB-KW"/>
</dbReference>
<dbReference type="GO" id="GO:0004659">
    <property type="term" value="F:prenyltransferase activity"/>
    <property type="evidence" value="ECO:0007669"/>
    <property type="project" value="InterPro"/>
</dbReference>
<evidence type="ECO:0000256" key="2">
    <source>
        <dbReference type="ARBA" id="ARBA00022723"/>
    </source>
</evidence>
<dbReference type="InterPro" id="IPR000092">
    <property type="entry name" value="Polyprenyl_synt"/>
</dbReference>
<sequence>MYYEDRLANNSGCRMALDDLCRGSAKVPGGIDITAPWLHTVQVTDLSILHGLINAVKGWYQVPDLQARTIGSSVELIHISSLMLDDSASRLLLRQGRPAAHVVFGVERTVQSCKFMTIRGVKALEKLKNSRCMRVLLDEIVRKALTRNRKEIHPFTSAYNHCYPSIEDHIKALEKRSGSIIHLIKDLMTAASPLPSHKRPHSDHLIALFARLYAIRDDYANLPTLSTNFAPNLGLQAKVQSFYVALDEGKYSLLLRHALSVLPDDKAQLLKDMIVQRRVFGSFSEEHKPFVLEILRGCGSFEFVVGLIQRLQGAIFEDLVKLTLDRKGLPLDEAVYLTDDHSGYSVSPDLGYEVVWEREESVAVWA</sequence>
<gene>
    <name evidence="5" type="ORF">QBC37DRAFT_378785</name>
</gene>
<dbReference type="GO" id="GO:0043386">
    <property type="term" value="P:mycotoxin biosynthetic process"/>
    <property type="evidence" value="ECO:0007669"/>
    <property type="project" value="UniProtKB-ARBA"/>
</dbReference>
<dbReference type="PANTHER" id="PTHR12001:SF72">
    <property type="entry name" value="THIJ_PFPI FAMILY PROTEIN (AFU_ORTHOLOGUE AFUA_3G01210)-RELATED"/>
    <property type="match status" value="1"/>
</dbReference>
<dbReference type="Pfam" id="PF00348">
    <property type="entry name" value="polyprenyl_synt"/>
    <property type="match status" value="1"/>
</dbReference>
<evidence type="ECO:0000256" key="4">
    <source>
        <dbReference type="RuleBase" id="RU004466"/>
    </source>
</evidence>
<dbReference type="GO" id="GO:0046165">
    <property type="term" value="P:alcohol biosynthetic process"/>
    <property type="evidence" value="ECO:0007669"/>
    <property type="project" value="UniProtKB-ARBA"/>
</dbReference>
<evidence type="ECO:0000256" key="1">
    <source>
        <dbReference type="ARBA" id="ARBA00022679"/>
    </source>
</evidence>
<name>A0AAN7B5D3_9PEZI</name>
<dbReference type="InterPro" id="IPR008949">
    <property type="entry name" value="Isoprenoid_synthase_dom_sf"/>
</dbReference>
<reference evidence="5" key="2">
    <citation type="submission" date="2023-05" db="EMBL/GenBank/DDBJ databases">
        <authorList>
            <consortium name="Lawrence Berkeley National Laboratory"/>
            <person name="Steindorff A."/>
            <person name="Hensen N."/>
            <person name="Bonometti L."/>
            <person name="Westerberg I."/>
            <person name="Brannstrom I.O."/>
            <person name="Guillou S."/>
            <person name="Cros-Aarteil S."/>
            <person name="Calhoun S."/>
            <person name="Haridas S."/>
            <person name="Kuo A."/>
            <person name="Mondo S."/>
            <person name="Pangilinan J."/>
            <person name="Riley R."/>
            <person name="Labutti K."/>
            <person name="Andreopoulos B."/>
            <person name="Lipzen A."/>
            <person name="Chen C."/>
            <person name="Yanf M."/>
            <person name="Daum C."/>
            <person name="Ng V."/>
            <person name="Clum A."/>
            <person name="Ohm R."/>
            <person name="Martin F."/>
            <person name="Silar P."/>
            <person name="Natvig D."/>
            <person name="Lalanne C."/>
            <person name="Gautier V."/>
            <person name="Ament-Velasquez S.L."/>
            <person name="Kruys A."/>
            <person name="Hutchinson M.I."/>
            <person name="Powell A.J."/>
            <person name="Barry K."/>
            <person name="Miller A.N."/>
            <person name="Grigoriev I.V."/>
            <person name="Debuchy R."/>
            <person name="Gladieux P."/>
            <person name="Thoren M.H."/>
            <person name="Johannesson H."/>
        </authorList>
    </citation>
    <scope>NUCLEOTIDE SEQUENCE</scope>
    <source>
        <strain evidence="5">PSN293</strain>
    </source>
</reference>
<proteinExistence type="inferred from homology"/>
<comment type="similarity">
    <text evidence="4">Belongs to the FPP/GGPP synthase family.</text>
</comment>
<evidence type="ECO:0000313" key="5">
    <source>
        <dbReference type="EMBL" id="KAK4208735.1"/>
    </source>
</evidence>
<accession>A0AAN7B5D3</accession>
<keyword evidence="6" id="KW-1185">Reference proteome</keyword>
<comment type="caution">
    <text evidence="5">The sequence shown here is derived from an EMBL/GenBank/DDBJ whole genome shotgun (WGS) entry which is preliminary data.</text>
</comment>
<dbReference type="SUPFAM" id="SSF48576">
    <property type="entry name" value="Terpenoid synthases"/>
    <property type="match status" value="1"/>
</dbReference>
<dbReference type="PANTHER" id="PTHR12001">
    <property type="entry name" value="GERANYLGERANYL PYROPHOSPHATE SYNTHASE"/>
    <property type="match status" value="1"/>
</dbReference>
<keyword evidence="1 4" id="KW-0808">Transferase</keyword>
<dbReference type="GO" id="GO:0008299">
    <property type="term" value="P:isoprenoid biosynthetic process"/>
    <property type="evidence" value="ECO:0007669"/>
    <property type="project" value="InterPro"/>
</dbReference>
<organism evidence="5 6">
    <name type="scientific">Rhypophila decipiens</name>
    <dbReference type="NCBI Taxonomy" id="261697"/>
    <lineage>
        <taxon>Eukaryota</taxon>
        <taxon>Fungi</taxon>
        <taxon>Dikarya</taxon>
        <taxon>Ascomycota</taxon>
        <taxon>Pezizomycotina</taxon>
        <taxon>Sordariomycetes</taxon>
        <taxon>Sordariomycetidae</taxon>
        <taxon>Sordariales</taxon>
        <taxon>Naviculisporaceae</taxon>
        <taxon>Rhypophila</taxon>
    </lineage>
</organism>
<reference evidence="5" key="1">
    <citation type="journal article" date="2023" name="Mol. Phylogenet. Evol.">
        <title>Genome-scale phylogeny and comparative genomics of the fungal order Sordariales.</title>
        <authorList>
            <person name="Hensen N."/>
            <person name="Bonometti L."/>
            <person name="Westerberg I."/>
            <person name="Brannstrom I.O."/>
            <person name="Guillou S."/>
            <person name="Cros-Aarteil S."/>
            <person name="Calhoun S."/>
            <person name="Haridas S."/>
            <person name="Kuo A."/>
            <person name="Mondo S."/>
            <person name="Pangilinan J."/>
            <person name="Riley R."/>
            <person name="LaButti K."/>
            <person name="Andreopoulos B."/>
            <person name="Lipzen A."/>
            <person name="Chen C."/>
            <person name="Yan M."/>
            <person name="Daum C."/>
            <person name="Ng V."/>
            <person name="Clum A."/>
            <person name="Steindorff A."/>
            <person name="Ohm R.A."/>
            <person name="Martin F."/>
            <person name="Silar P."/>
            <person name="Natvig D.O."/>
            <person name="Lalanne C."/>
            <person name="Gautier V."/>
            <person name="Ament-Velasquez S.L."/>
            <person name="Kruys A."/>
            <person name="Hutchinson M.I."/>
            <person name="Powell A.J."/>
            <person name="Barry K."/>
            <person name="Miller A.N."/>
            <person name="Grigoriev I.V."/>
            <person name="Debuchy R."/>
            <person name="Gladieux P."/>
            <person name="Hiltunen Thoren M."/>
            <person name="Johannesson H."/>
        </authorList>
    </citation>
    <scope>NUCLEOTIDE SEQUENCE</scope>
    <source>
        <strain evidence="5">PSN293</strain>
    </source>
</reference>
<dbReference type="EMBL" id="MU858231">
    <property type="protein sequence ID" value="KAK4208735.1"/>
    <property type="molecule type" value="Genomic_DNA"/>
</dbReference>
<protein>
    <submittedName>
        <fullName evidence="5">Isoprenoid synthase domain-containing protein</fullName>
    </submittedName>
</protein>
<dbReference type="Gene3D" id="1.10.600.10">
    <property type="entry name" value="Farnesyl Diphosphate Synthase"/>
    <property type="match status" value="1"/>
</dbReference>
<evidence type="ECO:0000313" key="6">
    <source>
        <dbReference type="Proteomes" id="UP001301769"/>
    </source>
</evidence>
<dbReference type="Proteomes" id="UP001301769">
    <property type="component" value="Unassembled WGS sequence"/>
</dbReference>
<dbReference type="AlphaFoldDB" id="A0AAN7B5D3"/>
<keyword evidence="3" id="KW-0460">Magnesium</keyword>
<evidence type="ECO:0000256" key="3">
    <source>
        <dbReference type="ARBA" id="ARBA00022842"/>
    </source>
</evidence>
<keyword evidence="2" id="KW-0479">Metal-binding</keyword>